<evidence type="ECO:0000256" key="6">
    <source>
        <dbReference type="ARBA" id="ARBA00023136"/>
    </source>
</evidence>
<reference evidence="9 10" key="1">
    <citation type="journal article" date="2016" name="Nat. Commun.">
        <title>Thousands of microbial genomes shed light on interconnected biogeochemical processes in an aquifer system.</title>
        <authorList>
            <person name="Anantharaman K."/>
            <person name="Brown C.T."/>
            <person name="Hug L.A."/>
            <person name="Sharon I."/>
            <person name="Castelle C.J."/>
            <person name="Probst A.J."/>
            <person name="Thomas B.C."/>
            <person name="Singh A."/>
            <person name="Wilkins M.J."/>
            <person name="Karaoz U."/>
            <person name="Brodie E.L."/>
            <person name="Williams K.H."/>
            <person name="Hubbard S.S."/>
            <person name="Banfield J.F."/>
        </authorList>
    </citation>
    <scope>NUCLEOTIDE SEQUENCE [LARGE SCALE GENOMIC DNA]</scope>
</reference>
<feature type="transmembrane region" description="Helical" evidence="7">
    <location>
        <begin position="12"/>
        <end position="36"/>
    </location>
</feature>
<dbReference type="PANTHER" id="PTHR30353">
    <property type="entry name" value="INNER MEMBRANE PROTEIN DEDA-RELATED"/>
    <property type="match status" value="1"/>
</dbReference>
<proteinExistence type="inferred from homology"/>
<evidence type="ECO:0000259" key="8">
    <source>
        <dbReference type="Pfam" id="PF09335"/>
    </source>
</evidence>
<keyword evidence="3 7" id="KW-1003">Cell membrane</keyword>
<evidence type="ECO:0000256" key="3">
    <source>
        <dbReference type="ARBA" id="ARBA00022475"/>
    </source>
</evidence>
<keyword evidence="6 7" id="KW-0472">Membrane</keyword>
<dbReference type="Proteomes" id="UP000177276">
    <property type="component" value="Unassembled WGS sequence"/>
</dbReference>
<dbReference type="InterPro" id="IPR032818">
    <property type="entry name" value="DedA-like"/>
</dbReference>
<accession>A0A1G2UQX5</accession>
<keyword evidence="4 7" id="KW-0812">Transmembrane</keyword>
<feature type="transmembrane region" description="Helical" evidence="7">
    <location>
        <begin position="56"/>
        <end position="78"/>
    </location>
</feature>
<evidence type="ECO:0000256" key="7">
    <source>
        <dbReference type="RuleBase" id="RU367016"/>
    </source>
</evidence>
<comment type="subcellular location">
    <subcellularLocation>
        <location evidence="1 7">Cell membrane</location>
        <topology evidence="1 7">Multi-pass membrane protein</topology>
    </subcellularLocation>
</comment>
<feature type="domain" description="VTT" evidence="8">
    <location>
        <begin position="37"/>
        <end position="160"/>
    </location>
</feature>
<evidence type="ECO:0000256" key="1">
    <source>
        <dbReference type="ARBA" id="ARBA00004651"/>
    </source>
</evidence>
<comment type="caution">
    <text evidence="9">The sequence shown here is derived from an EMBL/GenBank/DDBJ whole genome shotgun (WGS) entry which is preliminary data.</text>
</comment>
<dbReference type="Pfam" id="PF09335">
    <property type="entry name" value="VTT_dom"/>
    <property type="match status" value="1"/>
</dbReference>
<dbReference type="EMBL" id="MHWS01000022">
    <property type="protein sequence ID" value="OHB11783.1"/>
    <property type="molecule type" value="Genomic_DNA"/>
</dbReference>
<evidence type="ECO:0000256" key="5">
    <source>
        <dbReference type="ARBA" id="ARBA00022989"/>
    </source>
</evidence>
<name>A0A1G2UQX5_9BACT</name>
<evidence type="ECO:0000256" key="4">
    <source>
        <dbReference type="ARBA" id="ARBA00022692"/>
    </source>
</evidence>
<comment type="similarity">
    <text evidence="2 7">Belongs to the DedA family.</text>
</comment>
<protein>
    <recommendedName>
        <fullName evidence="8">VTT domain-containing protein</fullName>
    </recommendedName>
</protein>
<dbReference type="InterPro" id="IPR032816">
    <property type="entry name" value="VTT_dom"/>
</dbReference>
<keyword evidence="5 7" id="KW-1133">Transmembrane helix</keyword>
<feature type="transmembrane region" description="Helical" evidence="7">
    <location>
        <begin position="173"/>
        <end position="193"/>
    </location>
</feature>
<feature type="transmembrane region" description="Helical" evidence="7">
    <location>
        <begin position="146"/>
        <end position="167"/>
    </location>
</feature>
<evidence type="ECO:0000313" key="10">
    <source>
        <dbReference type="Proteomes" id="UP000177276"/>
    </source>
</evidence>
<sequence length="197" mass="21871">MGILNLDIVALVKVIGYLGIFGIIFAESGVLFGLFLPGDSLLLTSGLLASQGLFNIYWLVFVVASAAILGDNTGYWFGSKIGHKIFTKENSLFFNKKYLERTKEYYEKYGPMTVVIGRFIPIVRTFAPILAGVGEMNYRTFLSYNVIGAFLWAVGLSLLGFFLGSVIPGIEKYILPIIIFIIFLSILPVLFNLKSKK</sequence>
<dbReference type="PANTHER" id="PTHR30353:SF0">
    <property type="entry name" value="TRANSMEMBRANE PROTEIN"/>
    <property type="match status" value="1"/>
</dbReference>
<organism evidence="9 10">
    <name type="scientific">Candidatus Zambryskibacteria bacterium RIFCSPLOWO2_12_FULL_39_16</name>
    <dbReference type="NCBI Taxonomy" id="1802775"/>
    <lineage>
        <taxon>Bacteria</taxon>
        <taxon>Candidatus Zambryskiibacteriota</taxon>
    </lineage>
</organism>
<dbReference type="GO" id="GO:0005886">
    <property type="term" value="C:plasma membrane"/>
    <property type="evidence" value="ECO:0007669"/>
    <property type="project" value="UniProtKB-SubCell"/>
</dbReference>
<dbReference type="AlphaFoldDB" id="A0A1G2UQX5"/>
<evidence type="ECO:0000256" key="2">
    <source>
        <dbReference type="ARBA" id="ARBA00010792"/>
    </source>
</evidence>
<gene>
    <name evidence="9" type="ORF">A3G46_01575</name>
</gene>
<evidence type="ECO:0000313" key="9">
    <source>
        <dbReference type="EMBL" id="OHB11783.1"/>
    </source>
</evidence>